<dbReference type="InterPro" id="IPR016181">
    <property type="entry name" value="Acyl_CoA_acyltransferase"/>
</dbReference>
<dbReference type="EC" id="2.3.1.-" evidence="3"/>
<dbReference type="Proteomes" id="UP000281391">
    <property type="component" value="Chromosome"/>
</dbReference>
<dbReference type="GO" id="GO:0016747">
    <property type="term" value="F:acyltransferase activity, transferring groups other than amino-acyl groups"/>
    <property type="evidence" value="ECO:0007669"/>
    <property type="project" value="InterPro"/>
</dbReference>
<dbReference type="PANTHER" id="PTHR43800">
    <property type="entry name" value="PEPTIDYL-LYSINE N-ACETYLTRANSFERASE YJAB"/>
    <property type="match status" value="1"/>
</dbReference>
<dbReference type="PROSITE" id="PS51186">
    <property type="entry name" value="GNAT"/>
    <property type="match status" value="1"/>
</dbReference>
<dbReference type="InterPro" id="IPR000182">
    <property type="entry name" value="GNAT_dom"/>
</dbReference>
<accession>A0A447L299</accession>
<dbReference type="PANTHER" id="PTHR43800:SF1">
    <property type="entry name" value="PEPTIDYL-LYSINE N-ACETYLTRANSFERASE YJAB"/>
    <property type="match status" value="1"/>
</dbReference>
<keyword evidence="1 3" id="KW-0808">Transferase</keyword>
<proteinExistence type="predicted"/>
<dbReference type="CDD" id="cd04301">
    <property type="entry name" value="NAT_SF"/>
    <property type="match status" value="1"/>
</dbReference>
<reference evidence="3 4" key="1">
    <citation type="submission" date="2018-12" db="EMBL/GenBank/DDBJ databases">
        <authorList>
            <consortium name="Pathogen Informatics"/>
        </authorList>
    </citation>
    <scope>NUCLEOTIDE SEQUENCE [LARGE SCALE GENOMIC DNA]</scope>
    <source>
        <strain evidence="3 4">NCTC11214</strain>
    </source>
</reference>
<dbReference type="RefSeq" id="WP_004965588.1">
    <property type="nucleotide sequence ID" value="NZ_JAEKCK010000001.1"/>
</dbReference>
<evidence type="ECO:0000313" key="3">
    <source>
        <dbReference type="EMBL" id="VDZ65560.1"/>
    </source>
</evidence>
<keyword evidence="2 3" id="KW-0012">Acyltransferase</keyword>
<evidence type="ECO:0000256" key="1">
    <source>
        <dbReference type="ARBA" id="ARBA00022679"/>
    </source>
</evidence>
<name>A0A447L299_SEROD</name>
<gene>
    <name evidence="3" type="primary">yjaB</name>
    <name evidence="3" type="ORF">NCTC11214_05529</name>
</gene>
<dbReference type="KEGG" id="sof:NCTC11214_05529"/>
<dbReference type="Pfam" id="PF13673">
    <property type="entry name" value="Acetyltransf_10"/>
    <property type="match status" value="1"/>
</dbReference>
<evidence type="ECO:0000256" key="2">
    <source>
        <dbReference type="ARBA" id="ARBA00023315"/>
    </source>
</evidence>
<dbReference type="EMBL" id="LR134117">
    <property type="protein sequence ID" value="VDZ65560.1"/>
    <property type="molecule type" value="Genomic_DNA"/>
</dbReference>
<sequence length="146" mass="16422">MIIRAGTPDDYPRLLAVWLSSVRATHHFLTERQIADLRPLIANDYLPTLAVWVAQDHTGRIGGFIGMNANKVEMLFVAAEQRGKGIGKSLLAFVEQQHDVLLLDVNEQNPQAMAFYRHYGFSVIGRSERDGQGKPFPLLHMRRGTP</sequence>
<evidence type="ECO:0000313" key="4">
    <source>
        <dbReference type="Proteomes" id="UP000281391"/>
    </source>
</evidence>
<organism evidence="3 4">
    <name type="scientific">Serratia odorifera</name>
    <dbReference type="NCBI Taxonomy" id="618"/>
    <lineage>
        <taxon>Bacteria</taxon>
        <taxon>Pseudomonadati</taxon>
        <taxon>Pseudomonadota</taxon>
        <taxon>Gammaproteobacteria</taxon>
        <taxon>Enterobacterales</taxon>
        <taxon>Yersiniaceae</taxon>
        <taxon>Serratia</taxon>
    </lineage>
</organism>
<protein>
    <submittedName>
        <fullName evidence="3">Uncharacterized N-acetyltransferase YjaB</fullName>
        <ecNumber evidence="3">2.3.1.-</ecNumber>
    </submittedName>
</protein>
<dbReference type="Gene3D" id="3.40.630.30">
    <property type="match status" value="1"/>
</dbReference>
<dbReference type="SUPFAM" id="SSF55729">
    <property type="entry name" value="Acyl-CoA N-acyltransferases (Nat)"/>
    <property type="match status" value="1"/>
</dbReference>
<dbReference type="AlphaFoldDB" id="A0A447L299"/>